<evidence type="ECO:0000313" key="2">
    <source>
        <dbReference type="EMBL" id="NES30068.1"/>
    </source>
</evidence>
<accession>A0AAJ2ZJA6</accession>
<dbReference type="AlphaFoldDB" id="A0AAJ2ZJA6"/>
<dbReference type="Proteomes" id="UP000477779">
    <property type="component" value="Unassembled WGS sequence"/>
</dbReference>
<evidence type="ECO:0000313" key="3">
    <source>
        <dbReference type="EMBL" id="QGL46759.1"/>
    </source>
</evidence>
<organism evidence="2 5">
    <name type="scientific">Micromonospora terminaliae</name>
    <dbReference type="NCBI Taxonomy" id="1914461"/>
    <lineage>
        <taxon>Bacteria</taxon>
        <taxon>Bacillati</taxon>
        <taxon>Actinomycetota</taxon>
        <taxon>Actinomycetes</taxon>
        <taxon>Micromonosporales</taxon>
        <taxon>Micromonosporaceae</taxon>
        <taxon>Micromonospora</taxon>
    </lineage>
</organism>
<protein>
    <submittedName>
        <fullName evidence="2">Uncharacterized protein</fullName>
    </submittedName>
</protein>
<evidence type="ECO:0000313" key="5">
    <source>
        <dbReference type="Proteomes" id="UP000477779"/>
    </source>
</evidence>
<reference evidence="2 5" key="2">
    <citation type="submission" date="2020-02" db="EMBL/GenBank/DDBJ databases">
        <title>WGS of Micromonospora spp. isolated from hot spring.</title>
        <authorList>
            <person name="Thawai C."/>
        </authorList>
    </citation>
    <scope>NUCLEOTIDE SEQUENCE [LARGE SCALE GENOMIC DNA]</scope>
    <source>
        <strain evidence="2 5">TMS7</strain>
    </source>
</reference>
<proteinExistence type="predicted"/>
<name>A0AAJ2ZJA6_9ACTN</name>
<evidence type="ECO:0000256" key="1">
    <source>
        <dbReference type="SAM" id="MobiDB-lite"/>
    </source>
</evidence>
<sequence length="91" mass="9484">MNTQEAATADTLRDAAYRVGRAVRVAADVVAAQAGRKHLPSDVQAWQDLRDASGRLSALVAQYDPGDIEPPPPGPSGGAPPAAISRKRVIV</sequence>
<feature type="region of interest" description="Disordered" evidence="1">
    <location>
        <begin position="65"/>
        <end position="85"/>
    </location>
</feature>
<keyword evidence="4" id="KW-1185">Reference proteome</keyword>
<dbReference type="EMBL" id="JAAHBZ010000009">
    <property type="protein sequence ID" value="NES30068.1"/>
    <property type="molecule type" value="Genomic_DNA"/>
</dbReference>
<dbReference type="EMBL" id="CP045309">
    <property type="protein sequence ID" value="QGL46759.1"/>
    <property type="molecule type" value="Genomic_DNA"/>
</dbReference>
<dbReference type="Proteomes" id="UP000402241">
    <property type="component" value="Chromosome"/>
</dbReference>
<gene>
    <name evidence="2" type="ORF">G3561_21265</name>
    <name evidence="3" type="ORF">GCE86_06670</name>
</gene>
<evidence type="ECO:0000313" key="4">
    <source>
        <dbReference type="Proteomes" id="UP000402241"/>
    </source>
</evidence>
<dbReference type="RefSeq" id="WP_154226113.1">
    <property type="nucleotide sequence ID" value="NZ_CP045309.1"/>
</dbReference>
<reference evidence="3 4" key="1">
    <citation type="submission" date="2019-10" db="EMBL/GenBank/DDBJ databases">
        <title>Genome Sequence of Micromonospora terminaliae DSM 101760.</title>
        <authorList>
            <person name="Guo L."/>
        </authorList>
    </citation>
    <scope>NUCLEOTIDE SEQUENCE [LARGE SCALE GENOMIC DNA]</scope>
    <source>
        <strain evidence="3 4">DSM 101760</strain>
    </source>
</reference>